<dbReference type="GO" id="GO:0000981">
    <property type="term" value="F:DNA-binding transcription factor activity, RNA polymerase II-specific"/>
    <property type="evidence" value="ECO:0007669"/>
    <property type="project" value="TreeGrafter"/>
</dbReference>
<dbReference type="Gene3D" id="1.10.10.60">
    <property type="entry name" value="Homeodomain-like"/>
    <property type="match status" value="2"/>
</dbReference>
<dbReference type="OrthoDB" id="2143914at2759"/>
<feature type="domain" description="Myb-like" evidence="3">
    <location>
        <begin position="25"/>
        <end position="76"/>
    </location>
</feature>
<accession>A0A7J6UXP6</accession>
<dbReference type="PROSITE" id="PS51294">
    <property type="entry name" value="HTH_MYB"/>
    <property type="match status" value="2"/>
</dbReference>
<dbReference type="SUPFAM" id="SSF46689">
    <property type="entry name" value="Homeodomain-like"/>
    <property type="match status" value="1"/>
</dbReference>
<reference evidence="5 6" key="1">
    <citation type="submission" date="2020-06" db="EMBL/GenBank/DDBJ databases">
        <title>Transcriptomic and genomic resources for Thalictrum thalictroides and T. hernandezii: Facilitating candidate gene discovery in an emerging model plant lineage.</title>
        <authorList>
            <person name="Arias T."/>
            <person name="Riano-Pachon D.M."/>
            <person name="Di Stilio V.S."/>
        </authorList>
    </citation>
    <scope>NUCLEOTIDE SEQUENCE [LARGE SCALE GENOMIC DNA]</scope>
    <source>
        <strain evidence="6">cv. WT478/WT964</strain>
        <tissue evidence="5">Leaves</tissue>
    </source>
</reference>
<evidence type="ECO:0000313" key="6">
    <source>
        <dbReference type="Proteomes" id="UP000554482"/>
    </source>
</evidence>
<keyword evidence="1" id="KW-0677">Repeat</keyword>
<feature type="domain" description="Myb-like" evidence="3">
    <location>
        <begin position="77"/>
        <end position="127"/>
    </location>
</feature>
<evidence type="ECO:0000256" key="1">
    <source>
        <dbReference type="ARBA" id="ARBA00022737"/>
    </source>
</evidence>
<dbReference type="InterPro" id="IPR050560">
    <property type="entry name" value="MYB_TF"/>
</dbReference>
<gene>
    <name evidence="5" type="ORF">FRX31_033217</name>
</gene>
<dbReference type="Proteomes" id="UP000554482">
    <property type="component" value="Unassembled WGS sequence"/>
</dbReference>
<evidence type="ECO:0000313" key="5">
    <source>
        <dbReference type="EMBL" id="KAF5177198.1"/>
    </source>
</evidence>
<dbReference type="InterPro" id="IPR009057">
    <property type="entry name" value="Homeodomain-like_sf"/>
</dbReference>
<dbReference type="CDD" id="cd00167">
    <property type="entry name" value="SANT"/>
    <property type="match status" value="2"/>
</dbReference>
<evidence type="ECO:0000256" key="2">
    <source>
        <dbReference type="ARBA" id="ARBA00023125"/>
    </source>
</evidence>
<dbReference type="PANTHER" id="PTHR45614:SF218">
    <property type="entry name" value="TRANSCRIPTION FACTOR MYB119-RELATED"/>
    <property type="match status" value="1"/>
</dbReference>
<dbReference type="SMART" id="SM00717">
    <property type="entry name" value="SANT"/>
    <property type="match status" value="2"/>
</dbReference>
<feature type="domain" description="HTH myb-type" evidence="4">
    <location>
        <begin position="25"/>
        <end position="80"/>
    </location>
</feature>
<name>A0A7J6UXP6_THATH</name>
<dbReference type="GO" id="GO:0000978">
    <property type="term" value="F:RNA polymerase II cis-regulatory region sequence-specific DNA binding"/>
    <property type="evidence" value="ECO:0007669"/>
    <property type="project" value="TreeGrafter"/>
</dbReference>
<comment type="caution">
    <text evidence="5">The sequence shown here is derived from an EMBL/GenBank/DDBJ whole genome shotgun (WGS) entry which is preliminary data.</text>
</comment>
<dbReference type="FunFam" id="1.10.10.60:FF:000010">
    <property type="entry name" value="Transcriptional activator Myb isoform A"/>
    <property type="match status" value="1"/>
</dbReference>
<sequence>MSLLPENYSFSLKNKFLPKVVSRKTRFVARGQWSAAEDRSLIRLVNECGVKRWSHIALRLGGRTGKQCRERWYNHLCPVIKKQAWSVEEDRAFIDAHIKLGNRWAEIARRLPGRSENSIKNRWNINLRKYLSKAENQKTGVNTHPESELLQYISLRASMGMLDGNVKKQPKIESFNCNLAVKGKLKEMEESQEVYRPYIPFAVNEDPHGVQINVAREPNHVLVEDKELSAFLSGLETANRETAKEYANEDNGLDFLDMVFSSVNLSAWYGN</sequence>
<proteinExistence type="predicted"/>
<dbReference type="GO" id="GO:0005634">
    <property type="term" value="C:nucleus"/>
    <property type="evidence" value="ECO:0007669"/>
    <property type="project" value="TreeGrafter"/>
</dbReference>
<dbReference type="EMBL" id="JABWDY010041721">
    <property type="protein sequence ID" value="KAF5177198.1"/>
    <property type="molecule type" value="Genomic_DNA"/>
</dbReference>
<keyword evidence="2" id="KW-0238">DNA-binding</keyword>
<organism evidence="5 6">
    <name type="scientific">Thalictrum thalictroides</name>
    <name type="common">Rue-anemone</name>
    <name type="synonym">Anemone thalictroides</name>
    <dbReference type="NCBI Taxonomy" id="46969"/>
    <lineage>
        <taxon>Eukaryota</taxon>
        <taxon>Viridiplantae</taxon>
        <taxon>Streptophyta</taxon>
        <taxon>Embryophyta</taxon>
        <taxon>Tracheophyta</taxon>
        <taxon>Spermatophyta</taxon>
        <taxon>Magnoliopsida</taxon>
        <taxon>Ranunculales</taxon>
        <taxon>Ranunculaceae</taxon>
        <taxon>Thalictroideae</taxon>
        <taxon>Thalictrum</taxon>
    </lineage>
</organism>
<evidence type="ECO:0000259" key="3">
    <source>
        <dbReference type="PROSITE" id="PS50090"/>
    </source>
</evidence>
<keyword evidence="6" id="KW-1185">Reference proteome</keyword>
<dbReference type="AlphaFoldDB" id="A0A7J6UXP6"/>
<protein>
    <submittedName>
        <fullName evidence="5">Myb family transcription factor</fullName>
    </submittedName>
</protein>
<dbReference type="InterPro" id="IPR017930">
    <property type="entry name" value="Myb_dom"/>
</dbReference>
<dbReference type="PANTHER" id="PTHR45614">
    <property type="entry name" value="MYB PROTEIN-RELATED"/>
    <property type="match status" value="1"/>
</dbReference>
<dbReference type="InterPro" id="IPR001005">
    <property type="entry name" value="SANT/Myb"/>
</dbReference>
<evidence type="ECO:0000259" key="4">
    <source>
        <dbReference type="PROSITE" id="PS51294"/>
    </source>
</evidence>
<feature type="domain" description="HTH myb-type" evidence="4">
    <location>
        <begin position="81"/>
        <end position="131"/>
    </location>
</feature>
<dbReference type="PROSITE" id="PS50090">
    <property type="entry name" value="MYB_LIKE"/>
    <property type="match status" value="2"/>
</dbReference>
<dbReference type="Pfam" id="PF00249">
    <property type="entry name" value="Myb_DNA-binding"/>
    <property type="match status" value="2"/>
</dbReference>